<feature type="region of interest" description="Disordered" evidence="1">
    <location>
        <begin position="47"/>
        <end position="71"/>
    </location>
</feature>
<proteinExistence type="predicted"/>
<organism evidence="3 4">
    <name type="scientific">Strigamia maritima</name>
    <name type="common">European centipede</name>
    <name type="synonym">Geophilus maritimus</name>
    <dbReference type="NCBI Taxonomy" id="126957"/>
    <lineage>
        <taxon>Eukaryota</taxon>
        <taxon>Metazoa</taxon>
        <taxon>Ecdysozoa</taxon>
        <taxon>Arthropoda</taxon>
        <taxon>Myriapoda</taxon>
        <taxon>Chilopoda</taxon>
        <taxon>Pleurostigmophora</taxon>
        <taxon>Geophilomorpha</taxon>
        <taxon>Linotaeniidae</taxon>
        <taxon>Strigamia</taxon>
    </lineage>
</organism>
<dbReference type="EnsemblMetazoa" id="SMAR011212-RA">
    <property type="protein sequence ID" value="SMAR011212-PA"/>
    <property type="gene ID" value="SMAR011212"/>
</dbReference>
<dbReference type="HOGENOM" id="CLU_2747458_0_0_1"/>
<evidence type="ECO:0008006" key="5">
    <source>
        <dbReference type="Google" id="ProtNLM"/>
    </source>
</evidence>
<evidence type="ECO:0000313" key="4">
    <source>
        <dbReference type="Proteomes" id="UP000014500"/>
    </source>
</evidence>
<keyword evidence="2" id="KW-0732">Signal</keyword>
<keyword evidence="4" id="KW-1185">Reference proteome</keyword>
<dbReference type="AlphaFoldDB" id="T1JBQ9"/>
<reference evidence="4" key="1">
    <citation type="submission" date="2011-05" db="EMBL/GenBank/DDBJ databases">
        <authorList>
            <person name="Richards S.R."/>
            <person name="Qu J."/>
            <person name="Jiang H."/>
            <person name="Jhangiani S.N."/>
            <person name="Agravi P."/>
            <person name="Goodspeed R."/>
            <person name="Gross S."/>
            <person name="Mandapat C."/>
            <person name="Jackson L."/>
            <person name="Mathew T."/>
            <person name="Pu L."/>
            <person name="Thornton R."/>
            <person name="Saada N."/>
            <person name="Wilczek-Boney K.B."/>
            <person name="Lee S."/>
            <person name="Kovar C."/>
            <person name="Wu Y."/>
            <person name="Scherer S.E."/>
            <person name="Worley K.C."/>
            <person name="Muzny D.M."/>
            <person name="Gibbs R."/>
        </authorList>
    </citation>
    <scope>NUCLEOTIDE SEQUENCE</scope>
    <source>
        <strain evidence="4">Brora</strain>
    </source>
</reference>
<feature type="chain" id="PRO_5004580166" description="Secreted protein" evidence="2">
    <location>
        <begin position="23"/>
        <end position="71"/>
    </location>
</feature>
<sequence>MTLLLLVVTLVIIGLRIDTCSAVGDHYRVNREIIPTTTGARIVFPGQGSVKSSLKPRPASTIRENETSGSQ</sequence>
<evidence type="ECO:0000313" key="3">
    <source>
        <dbReference type="EnsemblMetazoa" id="SMAR011212-PA"/>
    </source>
</evidence>
<evidence type="ECO:0000256" key="1">
    <source>
        <dbReference type="SAM" id="MobiDB-lite"/>
    </source>
</evidence>
<reference evidence="3" key="2">
    <citation type="submission" date="2015-02" db="UniProtKB">
        <authorList>
            <consortium name="EnsemblMetazoa"/>
        </authorList>
    </citation>
    <scope>IDENTIFICATION</scope>
</reference>
<evidence type="ECO:0000256" key="2">
    <source>
        <dbReference type="SAM" id="SignalP"/>
    </source>
</evidence>
<dbReference type="Proteomes" id="UP000014500">
    <property type="component" value="Unassembled WGS sequence"/>
</dbReference>
<protein>
    <recommendedName>
        <fullName evidence="5">Secreted protein</fullName>
    </recommendedName>
</protein>
<name>T1JBQ9_STRMM</name>
<feature type="signal peptide" evidence="2">
    <location>
        <begin position="1"/>
        <end position="22"/>
    </location>
</feature>
<accession>T1JBQ9</accession>
<dbReference type="EMBL" id="JH432018">
    <property type="status" value="NOT_ANNOTATED_CDS"/>
    <property type="molecule type" value="Genomic_DNA"/>
</dbReference>